<dbReference type="EMBL" id="JACHWY010000001">
    <property type="protein sequence ID" value="MBB3046717.1"/>
    <property type="molecule type" value="Genomic_DNA"/>
</dbReference>
<evidence type="ECO:0000256" key="1">
    <source>
        <dbReference type="ARBA" id="ARBA00006484"/>
    </source>
</evidence>
<evidence type="ECO:0000256" key="3">
    <source>
        <dbReference type="RuleBase" id="RU000363"/>
    </source>
</evidence>
<dbReference type="Proteomes" id="UP000537130">
    <property type="component" value="Unassembled WGS sequence"/>
</dbReference>
<proteinExistence type="inferred from homology"/>
<keyword evidence="2" id="KW-0560">Oxidoreductase</keyword>
<dbReference type="PANTHER" id="PTHR44196:SF1">
    <property type="entry name" value="DEHYDROGENASE_REDUCTASE SDR FAMILY MEMBER 7B"/>
    <property type="match status" value="1"/>
</dbReference>
<gene>
    <name evidence="4" type="ORF">FHR99_000953</name>
</gene>
<dbReference type="GO" id="GO:0016491">
    <property type="term" value="F:oxidoreductase activity"/>
    <property type="evidence" value="ECO:0007669"/>
    <property type="project" value="UniProtKB-KW"/>
</dbReference>
<accession>A0A7W4W3D7</accession>
<comment type="caution">
    <text evidence="4">The sequence shown here is derived from an EMBL/GenBank/DDBJ whole genome shotgun (WGS) entry which is preliminary data.</text>
</comment>
<evidence type="ECO:0000313" key="4">
    <source>
        <dbReference type="EMBL" id="MBB3046717.1"/>
    </source>
</evidence>
<dbReference type="PROSITE" id="PS00061">
    <property type="entry name" value="ADH_SHORT"/>
    <property type="match status" value="1"/>
</dbReference>
<dbReference type="InterPro" id="IPR002347">
    <property type="entry name" value="SDR_fam"/>
</dbReference>
<dbReference type="PRINTS" id="PR00081">
    <property type="entry name" value="GDHRDH"/>
</dbReference>
<keyword evidence="5" id="KW-1185">Reference proteome</keyword>
<comment type="similarity">
    <text evidence="1 3">Belongs to the short-chain dehydrogenases/reductases (SDR) family.</text>
</comment>
<evidence type="ECO:0000313" key="5">
    <source>
        <dbReference type="Proteomes" id="UP000537130"/>
    </source>
</evidence>
<dbReference type="Pfam" id="PF00106">
    <property type="entry name" value="adh_short"/>
    <property type="match status" value="1"/>
</dbReference>
<dbReference type="InterPro" id="IPR036291">
    <property type="entry name" value="NAD(P)-bd_dom_sf"/>
</dbReference>
<dbReference type="AlphaFoldDB" id="A0A7W4W3D7"/>
<name>A0A7W4W3D7_9GAMM</name>
<evidence type="ECO:0000256" key="2">
    <source>
        <dbReference type="ARBA" id="ARBA00023002"/>
    </source>
</evidence>
<dbReference type="GO" id="GO:0016020">
    <property type="term" value="C:membrane"/>
    <property type="evidence" value="ECO:0007669"/>
    <property type="project" value="TreeGrafter"/>
</dbReference>
<dbReference type="Gene3D" id="3.40.50.720">
    <property type="entry name" value="NAD(P)-binding Rossmann-like Domain"/>
    <property type="match status" value="1"/>
</dbReference>
<dbReference type="RefSeq" id="WP_183409395.1">
    <property type="nucleotide sequence ID" value="NZ_JACHWY010000001.1"/>
</dbReference>
<dbReference type="PRINTS" id="PR00080">
    <property type="entry name" value="SDRFAMILY"/>
</dbReference>
<organism evidence="4 5">
    <name type="scientific">Litorivivens lipolytica</name>
    <dbReference type="NCBI Taxonomy" id="1524264"/>
    <lineage>
        <taxon>Bacteria</taxon>
        <taxon>Pseudomonadati</taxon>
        <taxon>Pseudomonadota</taxon>
        <taxon>Gammaproteobacteria</taxon>
        <taxon>Litorivivens</taxon>
    </lineage>
</organism>
<dbReference type="SUPFAM" id="SSF51735">
    <property type="entry name" value="NAD(P)-binding Rossmann-fold domains"/>
    <property type="match status" value="1"/>
</dbReference>
<sequence>MQLSGNTILITGGGSGIGRGLALALADRGNTVIICGRRQSALSETQALSDRIHAYACDLSDDKALQDLVSQIESDGHPVNMLINNAAVLNEYHFGKPEQFDRHQADIEIRTNLQAPITLSMALLPLLKKFANPSIINVGSPGGIVAISPSPLYSASKAGLHAFTQVLRLHLNNSVRVIEVFPPTVETHMTRNLRRKKVGIEGCVQAILKGLERDEDEIWIGEGKVVRWMMNLLPPRWVFKLVNSQPSMQVE</sequence>
<dbReference type="InterPro" id="IPR020904">
    <property type="entry name" value="Sc_DH/Rdtase_CS"/>
</dbReference>
<dbReference type="PANTHER" id="PTHR44196">
    <property type="entry name" value="DEHYDROGENASE/REDUCTASE SDR FAMILY MEMBER 7B"/>
    <property type="match status" value="1"/>
</dbReference>
<protein>
    <submittedName>
        <fullName evidence="4">Short-subunit dehydrogenase involved in D-alanine esterification of teichoic acids</fullName>
    </submittedName>
</protein>
<reference evidence="4 5" key="1">
    <citation type="submission" date="2020-08" db="EMBL/GenBank/DDBJ databases">
        <title>Genomic Encyclopedia of Type Strains, Phase III (KMG-III): the genomes of soil and plant-associated and newly described type strains.</title>
        <authorList>
            <person name="Whitman W."/>
        </authorList>
    </citation>
    <scope>NUCLEOTIDE SEQUENCE [LARGE SCALE GENOMIC DNA]</scope>
    <source>
        <strain evidence="4 5">CECT 8654</strain>
    </source>
</reference>